<dbReference type="InParanoid" id="A0A1J7JAE3"/>
<dbReference type="PANTHER" id="PTHR31263:SF0">
    <property type="entry name" value="CELLULASE FAMILY PROTEIN (AFU_ORTHOLOGUE AFUA_5G14560)"/>
    <property type="match status" value="1"/>
</dbReference>
<organism evidence="7 8">
    <name type="scientific">Coniochaeta ligniaria NRRL 30616</name>
    <dbReference type="NCBI Taxonomy" id="1408157"/>
    <lineage>
        <taxon>Eukaryota</taxon>
        <taxon>Fungi</taxon>
        <taxon>Dikarya</taxon>
        <taxon>Ascomycota</taxon>
        <taxon>Pezizomycotina</taxon>
        <taxon>Sordariomycetes</taxon>
        <taxon>Sordariomycetidae</taxon>
        <taxon>Coniochaetales</taxon>
        <taxon>Coniochaetaceae</taxon>
        <taxon>Coniochaeta</taxon>
    </lineage>
</organism>
<evidence type="ECO:0000256" key="1">
    <source>
        <dbReference type="ARBA" id="ARBA00005641"/>
    </source>
</evidence>
<dbReference type="EMBL" id="KV875100">
    <property type="protein sequence ID" value="OIW26728.1"/>
    <property type="molecule type" value="Genomic_DNA"/>
</dbReference>
<keyword evidence="2 4" id="KW-0378">Hydrolase</keyword>
<dbReference type="STRING" id="1408157.A0A1J7JAE3"/>
<evidence type="ECO:0000256" key="3">
    <source>
        <dbReference type="ARBA" id="ARBA00023295"/>
    </source>
</evidence>
<sequence length="415" mass="45217">MVKLTVLSALAVTISSISAAAPTSQVASWPNGPFVTSGRWIRDASGTNVTYAGANWPGAADVMIPEGLQYQSIETIVSKIKSIGMNAIRLTYAIEMIDQIYTNGGKDIPISTALTKALGTTNGPKVLAQIIAKNPQFSASTTRLQVFDAVAAECAKQQIYVHLDNHISKGMWCCSTDDGNSWWGDTYFSTANWTRGLTYMANHGKSWQNLMSMALRNEPREPTNAAAKSTYNWQSWYTYIKQGTEAIHSVNSDVLIFLSGLGFDTTITPVAQGTALTPGSGKFSLSDFPGYANKLVLELHNYENSATSCNSLQSNLNNNGFSALGSNKFPVMLTEFGFQMDASTWKGVYASCLASYLPAQKAGWFIWVLSGSYYIRSGTQDYEEGWGLLSHDWSTWRSPSYVNGALVTMVKNTLA</sequence>
<evidence type="ECO:0000313" key="7">
    <source>
        <dbReference type="EMBL" id="OIW26728.1"/>
    </source>
</evidence>
<keyword evidence="3 4" id="KW-0326">Glycosidase</keyword>
<accession>A0A1J7JAE3</accession>
<evidence type="ECO:0000313" key="8">
    <source>
        <dbReference type="Proteomes" id="UP000182658"/>
    </source>
</evidence>
<keyword evidence="5" id="KW-0732">Signal</keyword>
<evidence type="ECO:0000256" key="5">
    <source>
        <dbReference type="SAM" id="SignalP"/>
    </source>
</evidence>
<evidence type="ECO:0000256" key="2">
    <source>
        <dbReference type="ARBA" id="ARBA00022801"/>
    </source>
</evidence>
<gene>
    <name evidence="7" type="ORF">CONLIGDRAFT_707166</name>
</gene>
<name>A0A1J7JAE3_9PEZI</name>
<dbReference type="GO" id="GO:0004553">
    <property type="term" value="F:hydrolase activity, hydrolyzing O-glycosyl compounds"/>
    <property type="evidence" value="ECO:0007669"/>
    <property type="project" value="InterPro"/>
</dbReference>
<keyword evidence="8" id="KW-1185">Reference proteome</keyword>
<dbReference type="GO" id="GO:0000272">
    <property type="term" value="P:polysaccharide catabolic process"/>
    <property type="evidence" value="ECO:0007669"/>
    <property type="project" value="InterPro"/>
</dbReference>
<feature type="chain" id="PRO_5012204958" evidence="5">
    <location>
        <begin position="20"/>
        <end position="415"/>
    </location>
</feature>
<evidence type="ECO:0000259" key="6">
    <source>
        <dbReference type="Pfam" id="PF00150"/>
    </source>
</evidence>
<dbReference type="Pfam" id="PF00150">
    <property type="entry name" value="Cellulase"/>
    <property type="match status" value="1"/>
</dbReference>
<dbReference type="InterPro" id="IPR001547">
    <property type="entry name" value="Glyco_hydro_5"/>
</dbReference>
<feature type="signal peptide" evidence="5">
    <location>
        <begin position="1"/>
        <end position="19"/>
    </location>
</feature>
<feature type="domain" description="Glycoside hydrolase family 5" evidence="6">
    <location>
        <begin position="55"/>
        <end position="370"/>
    </location>
</feature>
<protein>
    <submittedName>
        <fullName evidence="7">Glycoside hydrolase</fullName>
    </submittedName>
</protein>
<dbReference type="InterPro" id="IPR017853">
    <property type="entry name" value="GH"/>
</dbReference>
<reference evidence="7 8" key="1">
    <citation type="submission" date="2016-10" db="EMBL/GenBank/DDBJ databases">
        <title>Draft genome sequence of Coniochaeta ligniaria NRRL30616, a lignocellulolytic fungus for bioabatement of inhibitors in plant biomass hydrolysates.</title>
        <authorList>
            <consortium name="DOE Joint Genome Institute"/>
            <person name="Jimenez D.J."/>
            <person name="Hector R.E."/>
            <person name="Riley R."/>
            <person name="Sun H."/>
            <person name="Grigoriev I.V."/>
            <person name="Van Elsas J.D."/>
            <person name="Nichols N.N."/>
        </authorList>
    </citation>
    <scope>NUCLEOTIDE SEQUENCE [LARGE SCALE GENOMIC DNA]</scope>
    <source>
        <strain evidence="7 8">NRRL 30616</strain>
    </source>
</reference>
<proteinExistence type="inferred from homology"/>
<dbReference type="PANTHER" id="PTHR31263">
    <property type="entry name" value="CELLULASE FAMILY PROTEIN (AFU_ORTHOLOGUE AFUA_5G14560)"/>
    <property type="match status" value="1"/>
</dbReference>
<dbReference type="OrthoDB" id="442731at2759"/>
<dbReference type="Gene3D" id="3.20.20.80">
    <property type="entry name" value="Glycosidases"/>
    <property type="match status" value="1"/>
</dbReference>
<comment type="similarity">
    <text evidence="1 4">Belongs to the glycosyl hydrolase 5 (cellulase A) family.</text>
</comment>
<evidence type="ECO:0000256" key="4">
    <source>
        <dbReference type="RuleBase" id="RU361153"/>
    </source>
</evidence>
<dbReference type="Proteomes" id="UP000182658">
    <property type="component" value="Unassembled WGS sequence"/>
</dbReference>
<dbReference type="SUPFAM" id="SSF51445">
    <property type="entry name" value="(Trans)glycosidases"/>
    <property type="match status" value="1"/>
</dbReference>
<dbReference type="AlphaFoldDB" id="A0A1J7JAE3"/>